<dbReference type="OrthoDB" id="751203at2"/>
<reference evidence="3" key="1">
    <citation type="submission" date="2016-10" db="EMBL/GenBank/DDBJ databases">
        <authorList>
            <person name="Varghese N."/>
            <person name="Submissions S."/>
        </authorList>
    </citation>
    <scope>NUCLEOTIDE SEQUENCE [LARGE SCALE GENOMIC DNA]</scope>
    <source>
        <strain evidence="3">CGMCC 1.12402</strain>
    </source>
</reference>
<accession>A0A1I0NB00</accession>
<dbReference type="Proteomes" id="UP000199437">
    <property type="component" value="Unassembled WGS sequence"/>
</dbReference>
<dbReference type="PANTHER" id="PTHR48079:SF6">
    <property type="entry name" value="NAD(P)-BINDING DOMAIN-CONTAINING PROTEIN-RELATED"/>
    <property type="match status" value="1"/>
</dbReference>
<organism evidence="2 3">
    <name type="scientific">Roseivirga pacifica</name>
    <dbReference type="NCBI Taxonomy" id="1267423"/>
    <lineage>
        <taxon>Bacteria</taxon>
        <taxon>Pseudomonadati</taxon>
        <taxon>Bacteroidota</taxon>
        <taxon>Cytophagia</taxon>
        <taxon>Cytophagales</taxon>
        <taxon>Roseivirgaceae</taxon>
        <taxon>Roseivirga</taxon>
    </lineage>
</organism>
<evidence type="ECO:0000259" key="1">
    <source>
        <dbReference type="Pfam" id="PF03446"/>
    </source>
</evidence>
<gene>
    <name evidence="2" type="ORF">SAMN05216290_1065</name>
</gene>
<dbReference type="GeneID" id="99985801"/>
<dbReference type="RefSeq" id="WP_090257475.1">
    <property type="nucleotide sequence ID" value="NZ_FOIR01000001.1"/>
</dbReference>
<dbReference type="Pfam" id="PF03446">
    <property type="entry name" value="NAD_binding_2"/>
    <property type="match status" value="1"/>
</dbReference>
<evidence type="ECO:0000313" key="3">
    <source>
        <dbReference type="Proteomes" id="UP000199437"/>
    </source>
</evidence>
<dbReference type="EMBL" id="FOIR01000001">
    <property type="protein sequence ID" value="SEV98457.1"/>
    <property type="molecule type" value="Genomic_DNA"/>
</dbReference>
<dbReference type="STRING" id="1267423.SAMN05216290_1065"/>
<dbReference type="InterPro" id="IPR036291">
    <property type="entry name" value="NAD(P)-bd_dom_sf"/>
</dbReference>
<proteinExistence type="predicted"/>
<dbReference type="GO" id="GO:0005737">
    <property type="term" value="C:cytoplasm"/>
    <property type="evidence" value="ECO:0007669"/>
    <property type="project" value="TreeGrafter"/>
</dbReference>
<keyword evidence="3" id="KW-1185">Reference proteome</keyword>
<feature type="domain" description="6-phosphogluconate dehydrogenase NADP-binding" evidence="1">
    <location>
        <begin position="3"/>
        <end position="47"/>
    </location>
</feature>
<dbReference type="Gene3D" id="3.40.50.720">
    <property type="entry name" value="NAD(P)-binding Rossmann-like Domain"/>
    <property type="match status" value="1"/>
</dbReference>
<protein>
    <submittedName>
        <fullName evidence="2">Nucleoside-diphosphate-sugar epimerase</fullName>
    </submittedName>
</protein>
<dbReference type="AlphaFoldDB" id="A0A1I0NB00"/>
<dbReference type="PANTHER" id="PTHR48079">
    <property type="entry name" value="PROTEIN YEEZ"/>
    <property type="match status" value="1"/>
</dbReference>
<name>A0A1I0NB00_9BACT</name>
<sequence length="262" mass="29401">MSTVGIIGCGWLGLPLGKHLVEAGYKVVGSTTRPEKLKSLEEVGIEPVLLSLNPMPEGQDFNKLFKAETLFINVPPRSRIHTPEYYREQIKYLKYQLQNSSVKRVIFISSTSFYPNTGEAVDESTPYDLQKGSTKAVVYGELEIAQISQPLSILRCGGLMGGDRIPGKWFAGKETTGAETPINYIHRDDVIKYVTWLLEKESWPAIKNMVSSEHISRKQVHEAMATKYNFAPPVWINPQMLTSKIVESNVSAPFEFKSPLSY</sequence>
<dbReference type="InterPro" id="IPR006115">
    <property type="entry name" value="6PGDH_NADP-bd"/>
</dbReference>
<dbReference type="SUPFAM" id="SSF51735">
    <property type="entry name" value="NAD(P)-binding Rossmann-fold domains"/>
    <property type="match status" value="1"/>
</dbReference>
<dbReference type="GO" id="GO:0004029">
    <property type="term" value="F:aldehyde dehydrogenase (NAD+) activity"/>
    <property type="evidence" value="ECO:0007669"/>
    <property type="project" value="TreeGrafter"/>
</dbReference>
<dbReference type="InterPro" id="IPR051783">
    <property type="entry name" value="NAD(P)-dependent_oxidoreduct"/>
</dbReference>
<evidence type="ECO:0000313" key="2">
    <source>
        <dbReference type="EMBL" id="SEV98457.1"/>
    </source>
</evidence>